<dbReference type="GO" id="GO:0005737">
    <property type="term" value="C:cytoplasm"/>
    <property type="evidence" value="ECO:0007669"/>
    <property type="project" value="UniProtKB-SubCell"/>
</dbReference>
<evidence type="ECO:0000256" key="1">
    <source>
        <dbReference type="ARBA" id="ARBA00022490"/>
    </source>
</evidence>
<dbReference type="GO" id="GO:0044183">
    <property type="term" value="F:protein folding chaperone"/>
    <property type="evidence" value="ECO:0007669"/>
    <property type="project" value="TreeGrafter"/>
</dbReference>
<keyword evidence="3 6" id="KW-1015">Disulfide bond</keyword>
<dbReference type="PIRSF" id="PIRSF005261">
    <property type="entry name" value="Heat_shock_Hsp33"/>
    <property type="match status" value="1"/>
</dbReference>
<dbReference type="PANTHER" id="PTHR30111:SF1">
    <property type="entry name" value="33 KDA CHAPERONIN"/>
    <property type="match status" value="1"/>
</dbReference>
<comment type="caution">
    <text evidence="7">The sequence shown here is derived from an EMBL/GenBank/DDBJ whole genome shotgun (WGS) entry which is preliminary data.</text>
</comment>
<evidence type="ECO:0000313" key="8">
    <source>
        <dbReference type="Proteomes" id="UP000003240"/>
    </source>
</evidence>
<evidence type="ECO:0000256" key="2">
    <source>
        <dbReference type="ARBA" id="ARBA00022833"/>
    </source>
</evidence>
<dbReference type="STRING" id="1009370.ALO_14662"/>
<dbReference type="AlphaFoldDB" id="F7NLG0"/>
<dbReference type="GO" id="GO:0042026">
    <property type="term" value="P:protein refolding"/>
    <property type="evidence" value="ECO:0007669"/>
    <property type="project" value="TreeGrafter"/>
</dbReference>
<dbReference type="CDD" id="cd00498">
    <property type="entry name" value="Hsp33"/>
    <property type="match status" value="1"/>
</dbReference>
<evidence type="ECO:0000256" key="3">
    <source>
        <dbReference type="ARBA" id="ARBA00023157"/>
    </source>
</evidence>
<evidence type="ECO:0000313" key="7">
    <source>
        <dbReference type="EMBL" id="EGO63265.1"/>
    </source>
</evidence>
<dbReference type="GO" id="GO:0051082">
    <property type="term" value="F:unfolded protein binding"/>
    <property type="evidence" value="ECO:0007669"/>
    <property type="project" value="UniProtKB-UniRule"/>
</dbReference>
<proteinExistence type="inferred from homology"/>
<dbReference type="PANTHER" id="PTHR30111">
    <property type="entry name" value="33 KDA CHAPERONIN"/>
    <property type="match status" value="1"/>
</dbReference>
<dbReference type="InterPro" id="IPR016154">
    <property type="entry name" value="Heat_shock_Hsp33_C"/>
</dbReference>
<dbReference type="OrthoDB" id="9776534at2"/>
<accession>F7NLG0</accession>
<evidence type="ECO:0000256" key="5">
    <source>
        <dbReference type="ARBA" id="ARBA00023284"/>
    </source>
</evidence>
<protein>
    <recommendedName>
        <fullName evidence="6">33 kDa chaperonin</fullName>
    </recommendedName>
    <alternativeName>
        <fullName evidence="6">Heat shock protein 33 homolog</fullName>
        <shortName evidence="6">HSP33</shortName>
    </alternativeName>
</protein>
<evidence type="ECO:0000256" key="4">
    <source>
        <dbReference type="ARBA" id="ARBA00023186"/>
    </source>
</evidence>
<gene>
    <name evidence="6" type="primary">hslO</name>
    <name evidence="7" type="ORF">ALO_14662</name>
</gene>
<keyword evidence="5 6" id="KW-0676">Redox-active center</keyword>
<dbReference type="HAMAP" id="MF_00117">
    <property type="entry name" value="HslO"/>
    <property type="match status" value="1"/>
</dbReference>
<dbReference type="Gene3D" id="3.55.30.10">
    <property type="entry name" value="Hsp33 domain"/>
    <property type="match status" value="1"/>
</dbReference>
<dbReference type="eggNOG" id="COG1281">
    <property type="taxonomic scope" value="Bacteria"/>
</dbReference>
<name>F7NLG0_9FIRM</name>
<dbReference type="NCBIfam" id="NF001033">
    <property type="entry name" value="PRK00114.1"/>
    <property type="match status" value="1"/>
</dbReference>
<sequence>MQDHLTKATIPGMRAFAAVTTHLTEMARKRHNCLPIATAALGRTMTGSLLLAANLKNDEGITIRVQGNGPLGKIVTDAGANGSVRGYVENPRVDLPLKNNKLNVGEAVGQGTLYVTRFTGLKDPFTGSVELVSGEIAEDLTHYLAASEQTPSLLALGVLVNTDLSVIAAGGLMLQALPGAQEEVITAVEENVYRLPSISQMFAEGKTPADILAGVFEGFPLSLHEQTELSFRCQCSRQKVERVLISLGRDELNDMIKEGQAELTCHFCADTYNFTREELQEIRDKALDADETERNEK</sequence>
<feature type="disulfide bond" description="Redox-active" evidence="6">
    <location>
        <begin position="233"/>
        <end position="235"/>
    </location>
</feature>
<dbReference type="Proteomes" id="UP000003240">
    <property type="component" value="Unassembled WGS sequence"/>
</dbReference>
<comment type="similarity">
    <text evidence="6">Belongs to the HSP33 family.</text>
</comment>
<dbReference type="SUPFAM" id="SSF64397">
    <property type="entry name" value="Hsp33 domain"/>
    <property type="match status" value="1"/>
</dbReference>
<comment type="PTM">
    <text evidence="6">Under oxidizing conditions two disulfide bonds are formed involving the reactive cysteines. Under reducing conditions zinc is bound to the reactive cysteines and the protein is inactive.</text>
</comment>
<reference evidence="7 8" key="1">
    <citation type="journal article" date="2011" name="EMBO J.">
        <title>Structural diversity of bacterial flagellar motors.</title>
        <authorList>
            <person name="Chen S."/>
            <person name="Beeby M."/>
            <person name="Murphy G.E."/>
            <person name="Leadbetter J.R."/>
            <person name="Hendrixson D.R."/>
            <person name="Briegel A."/>
            <person name="Li Z."/>
            <person name="Shi J."/>
            <person name="Tocheva E.I."/>
            <person name="Muller A."/>
            <person name="Dobro M.J."/>
            <person name="Jensen G.J."/>
        </authorList>
    </citation>
    <scope>NUCLEOTIDE SEQUENCE [LARGE SCALE GENOMIC DNA]</scope>
    <source>
        <strain evidence="7 8">DSM 6540</strain>
    </source>
</reference>
<dbReference type="Pfam" id="PF01430">
    <property type="entry name" value="HSP33"/>
    <property type="match status" value="1"/>
</dbReference>
<comment type="function">
    <text evidence="6">Redox regulated molecular chaperone. Protects both thermally unfolding and oxidatively damaged proteins from irreversible aggregation. Plays an important role in the bacterial defense system toward oxidative stress.</text>
</comment>
<dbReference type="SUPFAM" id="SSF118352">
    <property type="entry name" value="HSP33 redox switch-like"/>
    <property type="match status" value="1"/>
</dbReference>
<organism evidence="7 8">
    <name type="scientific">Acetonema longum DSM 6540</name>
    <dbReference type="NCBI Taxonomy" id="1009370"/>
    <lineage>
        <taxon>Bacteria</taxon>
        <taxon>Bacillati</taxon>
        <taxon>Bacillota</taxon>
        <taxon>Negativicutes</taxon>
        <taxon>Acetonemataceae</taxon>
        <taxon>Acetonema</taxon>
    </lineage>
</organism>
<keyword evidence="4 6" id="KW-0143">Chaperone</keyword>
<comment type="subcellular location">
    <subcellularLocation>
        <location evidence="6">Cytoplasm</location>
    </subcellularLocation>
</comment>
<dbReference type="Gene3D" id="3.90.1280.10">
    <property type="entry name" value="HSP33 redox switch-like"/>
    <property type="match status" value="1"/>
</dbReference>
<feature type="disulfide bond" description="Redox-active" evidence="6">
    <location>
        <begin position="265"/>
        <end position="268"/>
    </location>
</feature>
<keyword evidence="2 6" id="KW-0862">Zinc</keyword>
<dbReference type="InterPro" id="IPR000397">
    <property type="entry name" value="Heat_shock_Hsp33"/>
</dbReference>
<dbReference type="EMBL" id="AFGF01000126">
    <property type="protein sequence ID" value="EGO63265.1"/>
    <property type="molecule type" value="Genomic_DNA"/>
</dbReference>
<evidence type="ECO:0000256" key="6">
    <source>
        <dbReference type="HAMAP-Rule" id="MF_00117"/>
    </source>
</evidence>
<keyword evidence="8" id="KW-1185">Reference proteome</keyword>
<dbReference type="RefSeq" id="WP_004573506.1">
    <property type="nucleotide sequence ID" value="NZ_AFGF01000126.1"/>
</dbReference>
<dbReference type="InterPro" id="IPR016153">
    <property type="entry name" value="Heat_shock_Hsp33_N"/>
</dbReference>
<keyword evidence="1 6" id="KW-0963">Cytoplasm</keyword>